<dbReference type="PANTHER" id="PTHR43253:SF1">
    <property type="entry name" value="TRICORN PROTEASE HOMOLOG 2-RELATED"/>
    <property type="match status" value="1"/>
</dbReference>
<evidence type="ECO:0000313" key="13">
    <source>
        <dbReference type="Proteomes" id="UP001364472"/>
    </source>
</evidence>
<dbReference type="Gene3D" id="2.30.42.10">
    <property type="match status" value="1"/>
</dbReference>
<dbReference type="SUPFAM" id="SSF50156">
    <property type="entry name" value="PDZ domain-like"/>
    <property type="match status" value="1"/>
</dbReference>
<evidence type="ECO:0000256" key="6">
    <source>
        <dbReference type="ARBA" id="ARBA00022825"/>
    </source>
</evidence>
<feature type="active site" description="Nucleophile" evidence="8">
    <location>
        <position position="971"/>
    </location>
</feature>
<dbReference type="GO" id="GO:0005737">
    <property type="term" value="C:cytoplasm"/>
    <property type="evidence" value="ECO:0007669"/>
    <property type="project" value="UniProtKB-SubCell"/>
</dbReference>
<evidence type="ECO:0000256" key="1">
    <source>
        <dbReference type="ARBA" id="ARBA00004496"/>
    </source>
</evidence>
<feature type="compositionally biased region" description="Basic and acidic residues" evidence="9">
    <location>
        <begin position="344"/>
        <end position="359"/>
    </location>
</feature>
<comment type="function">
    <text evidence="7">Degrades oligopeptides.</text>
</comment>
<evidence type="ECO:0000256" key="3">
    <source>
        <dbReference type="ARBA" id="ARBA00022490"/>
    </source>
</evidence>
<comment type="caution">
    <text evidence="12">The sequence shown here is derived from an EMBL/GenBank/DDBJ whole genome shotgun (WGS) entry which is preliminary data.</text>
</comment>
<dbReference type="Pfam" id="PF14684">
    <property type="entry name" value="Tricorn_C1"/>
    <property type="match status" value="1"/>
</dbReference>
<keyword evidence="5 7" id="KW-0378">Hydrolase</keyword>
<dbReference type="GO" id="GO:0008236">
    <property type="term" value="F:serine-type peptidase activity"/>
    <property type="evidence" value="ECO:0007669"/>
    <property type="project" value="UniProtKB-UniRule"/>
</dbReference>
<dbReference type="InterPro" id="IPR028204">
    <property type="entry name" value="Tricorn_C1"/>
</dbReference>
<keyword evidence="3 7" id="KW-0963">Cytoplasm</keyword>
<gene>
    <name evidence="12" type="ORF">WB794_08080</name>
</gene>
<evidence type="ECO:0000256" key="5">
    <source>
        <dbReference type="ARBA" id="ARBA00022801"/>
    </source>
</evidence>
<dbReference type="InterPro" id="IPR029414">
    <property type="entry name" value="Tricorn_PDZ"/>
</dbReference>
<dbReference type="Gene3D" id="2.120.10.60">
    <property type="entry name" value="Tricorn protease N-terminal domain"/>
    <property type="match status" value="1"/>
</dbReference>
<dbReference type="SMART" id="SM00245">
    <property type="entry name" value="TSPc"/>
    <property type="match status" value="1"/>
</dbReference>
<dbReference type="Pfam" id="PF03572">
    <property type="entry name" value="Peptidase_S41"/>
    <property type="match status" value="1"/>
</dbReference>
<dbReference type="SUPFAM" id="SSF52096">
    <property type="entry name" value="ClpP/crotonase"/>
    <property type="match status" value="1"/>
</dbReference>
<dbReference type="InterPro" id="IPR036034">
    <property type="entry name" value="PDZ_sf"/>
</dbReference>
<dbReference type="Pfam" id="PF14685">
    <property type="entry name" value="PDZ_Tricorn"/>
    <property type="match status" value="1"/>
</dbReference>
<feature type="active site" description="Charge relay system" evidence="8">
    <location>
        <position position="748"/>
    </location>
</feature>
<name>A0AAW9R645_9GAMM</name>
<dbReference type="InterPro" id="IPR005151">
    <property type="entry name" value="Tail-specific_protease"/>
</dbReference>
<feature type="region of interest" description="Disordered" evidence="9">
    <location>
        <begin position="545"/>
        <end position="566"/>
    </location>
</feature>
<accession>A0AAW9R645</accession>
<comment type="similarity">
    <text evidence="2 7">Belongs to the peptidase S41B family.</text>
</comment>
<dbReference type="Pfam" id="PF26550">
    <property type="entry name" value="Tricorn_2nd"/>
    <property type="match status" value="1"/>
</dbReference>
<evidence type="ECO:0000256" key="9">
    <source>
        <dbReference type="SAM" id="MobiDB-lite"/>
    </source>
</evidence>
<evidence type="ECO:0000313" key="12">
    <source>
        <dbReference type="EMBL" id="MEJ1249628.1"/>
    </source>
</evidence>
<keyword evidence="4 7" id="KW-0645">Protease</keyword>
<dbReference type="Gene3D" id="3.30.750.44">
    <property type="match status" value="1"/>
</dbReference>
<dbReference type="Gene3D" id="3.90.226.10">
    <property type="entry name" value="2-enoyl-CoA Hydratase, Chain A, domain 1"/>
    <property type="match status" value="1"/>
</dbReference>
<evidence type="ECO:0000256" key="4">
    <source>
        <dbReference type="ARBA" id="ARBA00022670"/>
    </source>
</evidence>
<dbReference type="Proteomes" id="UP001364472">
    <property type="component" value="Unassembled WGS sequence"/>
</dbReference>
<dbReference type="AlphaFoldDB" id="A0AAW9R645"/>
<feature type="chain" id="PRO_5043656559" description="Tricorn protease homolog" evidence="10">
    <location>
        <begin position="21"/>
        <end position="1087"/>
    </location>
</feature>
<dbReference type="PANTHER" id="PTHR43253">
    <property type="entry name" value="TRICORN PROTEASE HOMOLOG 2-RELATED"/>
    <property type="match status" value="1"/>
</dbReference>
<dbReference type="EC" id="3.4.21.-" evidence="7"/>
<comment type="subcellular location">
    <subcellularLocation>
        <location evidence="1 7">Cytoplasm</location>
    </subcellularLocation>
</comment>
<feature type="region of interest" description="Disordered" evidence="9">
    <location>
        <begin position="344"/>
        <end position="367"/>
    </location>
</feature>
<dbReference type="Gene3D" id="2.130.10.10">
    <property type="entry name" value="YVTN repeat-like/Quinoprotein amine dehydrogenase"/>
    <property type="match status" value="1"/>
</dbReference>
<dbReference type="InterPro" id="IPR015943">
    <property type="entry name" value="WD40/YVTN_repeat-like_dom_sf"/>
</dbReference>
<proteinExistence type="inferred from homology"/>
<evidence type="ECO:0000259" key="11">
    <source>
        <dbReference type="SMART" id="SM00245"/>
    </source>
</evidence>
<feature type="domain" description="Tail specific protease" evidence="11">
    <location>
        <begin position="850"/>
        <end position="1040"/>
    </location>
</feature>
<evidence type="ECO:0000256" key="8">
    <source>
        <dbReference type="PIRSR" id="PIRSR036421-1"/>
    </source>
</evidence>
<dbReference type="GO" id="GO:0006508">
    <property type="term" value="P:proteolysis"/>
    <property type="evidence" value="ECO:0007669"/>
    <property type="project" value="UniProtKB-UniRule"/>
</dbReference>
<evidence type="ECO:0000256" key="7">
    <source>
        <dbReference type="PIRNR" id="PIRNR036421"/>
    </source>
</evidence>
<dbReference type="InterPro" id="IPR029045">
    <property type="entry name" value="ClpP/crotonase-like_dom_sf"/>
</dbReference>
<evidence type="ECO:0000256" key="10">
    <source>
        <dbReference type="SAM" id="SignalP"/>
    </source>
</evidence>
<dbReference type="EMBL" id="JBBDHC010000009">
    <property type="protein sequence ID" value="MEJ1249628.1"/>
    <property type="molecule type" value="Genomic_DNA"/>
</dbReference>
<feature type="active site" description="Charge relay system" evidence="8">
    <location>
        <position position="1029"/>
    </location>
</feature>
<dbReference type="SUPFAM" id="SSF69304">
    <property type="entry name" value="Tricorn protease N-terminal domain"/>
    <property type="match status" value="2"/>
</dbReference>
<feature type="compositionally biased region" description="Basic and acidic residues" evidence="9">
    <location>
        <begin position="556"/>
        <end position="566"/>
    </location>
</feature>
<protein>
    <recommendedName>
        <fullName evidence="7">Tricorn protease homolog</fullName>
        <ecNumber evidence="7">3.4.21.-</ecNumber>
    </recommendedName>
</protein>
<organism evidence="12 13">
    <name type="scientific">Denitratimonas tolerans</name>
    <dbReference type="NCBI Taxonomy" id="1338420"/>
    <lineage>
        <taxon>Bacteria</taxon>
        <taxon>Pseudomonadati</taxon>
        <taxon>Pseudomonadota</taxon>
        <taxon>Gammaproteobacteria</taxon>
        <taxon>Lysobacterales</taxon>
        <taxon>Lysobacteraceae</taxon>
        <taxon>Denitratimonas</taxon>
    </lineage>
</organism>
<dbReference type="Pfam" id="PF26549">
    <property type="entry name" value="Tricorn_N"/>
    <property type="match status" value="1"/>
</dbReference>
<dbReference type="InterPro" id="IPR012393">
    <property type="entry name" value="Tricorn_protease"/>
</dbReference>
<dbReference type="CDD" id="cd07562">
    <property type="entry name" value="Peptidase_S41_TRI"/>
    <property type="match status" value="1"/>
</dbReference>
<evidence type="ECO:0000256" key="2">
    <source>
        <dbReference type="ARBA" id="ARBA00008524"/>
    </source>
</evidence>
<dbReference type="PIRSF" id="PIRSF036421">
    <property type="entry name" value="Tricorn_protease"/>
    <property type="match status" value="1"/>
</dbReference>
<keyword evidence="13" id="KW-1185">Reference proteome</keyword>
<sequence>MRLSLFAALCVLAFSAAASAAPDALLRQPDIQAGRIAFVHAGDIHVVSAQGGTAFRLTSHEGQELYPKFSPDGSRIAFSAEYSGTRQVYVMPTAGGEPRQLTWYSDVGPMPPRGGTDYRVLDWTPDGRHIVVRMNRLPYDERAGRPYLVPVDGGLEAPMAVPETGGGMLSPDGTKFVYTPIDRDFRSWKRYRGGRAQDVWIYDLAANTSLQLTNDRATNHQPMWVGDRVYFVSDRNDTKLNLYAIAPTGGEAEKLTDFRDFDVLWPSAGPDAIVFEKGGGIWHFDPATRQAREVPIRVAGDAPDTQPRFVKAGDFVESFGLSPGGERALFGARGEVFTVPVKEGEPRNISRSPDAREHSASWSPDGSQVAWLSDASGEYEIWVQAQDGKGEPRRVTTDGDIWRFAPVWSPDSKKLAYADKRQRLRVVDVASGSTGEVDAGTFADITQYVFSPDSRFLVYVKQHANGNGALWLHALDTGATRQLTSAETTAMSPAFDPKGRYLYFLSNRDFNLAFSSYEFNWLYRDATRIYAATLAADGPALYRPRPDEVGQAAEEAADKSGEDGKDGATARLVFDIPGFDQRTVVLNAPAGNYQELSASAEGVFFLDMTGSGRGGAAAELGFLSLKPDAKVQKVAEATGYALSADGKKLLVRNGKQFSIVDAKPEADLAKGKLALDRMELRIEPAREWNQMFVDAWRILRDWFYDPGMHGQDWNAIRAQYEPLAHAARTRTDLDHVLQELVGELNSGHVYVESGDQRTVPRKPGGLLGAAFASDPSGYVKIARIFAGENWNARTRSPLTEPGVKVKEGEYLIAIDNISTRGVDNIYRLLENKGDRLVSLRVNARPQEAGAREVVVRTLTSEQELRYLDWVQSRRRMVEQLSGGRIGYIHVPNTAVEGSRELFKGLLAYHDKDALIIDDRYNGGGFIPDRLIELLTRTPLNYWKQRGLEPNATPFLHHRGPKAMLINGLSSSGGDALPYYFRKFGLGKLIGTRTWGGLIGISGNPRLVDNGAVLAATFSFMDTDGKWAVENVGVTPDIEVIDRPELIAAGRDPSIERAVRELMEELEGNAPAPMVAPPAPTQFPPIGR</sequence>
<reference evidence="12 13" key="1">
    <citation type="journal article" date="2016" name="Antonie Van Leeuwenhoek">
        <title>Denitratimonas tolerans gen. nov., sp. nov., a denitrifying bacterium isolated from a bioreactor for tannery wastewater treatment.</title>
        <authorList>
            <person name="Han S.I."/>
            <person name="Kim J.O."/>
            <person name="Lee Y.R."/>
            <person name="Ekpeghere K.I."/>
            <person name="Koh S.C."/>
            <person name="Whang K.S."/>
        </authorList>
    </citation>
    <scope>NUCLEOTIDE SEQUENCE [LARGE SCALE GENOMIC DNA]</scope>
    <source>
        <strain evidence="12 13">KACC 17565</strain>
    </source>
</reference>
<keyword evidence="6 7" id="KW-0720">Serine protease</keyword>
<feature type="signal peptide" evidence="10">
    <location>
        <begin position="1"/>
        <end position="20"/>
    </location>
</feature>
<keyword evidence="10" id="KW-0732">Signal</keyword>
<dbReference type="RefSeq" id="WP_337335344.1">
    <property type="nucleotide sequence ID" value="NZ_JBBDHC010000009.1"/>
</dbReference>